<dbReference type="Gene3D" id="3.90.1860.10">
    <property type="entry name" value="tRNA-splicing ligase RtcB"/>
    <property type="match status" value="1"/>
</dbReference>
<keyword evidence="6 10" id="KW-0342">GTP-binding</keyword>
<evidence type="ECO:0000256" key="5">
    <source>
        <dbReference type="ARBA" id="ARBA00022800"/>
    </source>
</evidence>
<evidence type="ECO:0000256" key="6">
    <source>
        <dbReference type="ARBA" id="ARBA00023134"/>
    </source>
</evidence>
<feature type="active site" description="GMP-histidine intermediate" evidence="9">
    <location>
        <position position="396"/>
    </location>
</feature>
<feature type="binding site" evidence="11">
    <location>
        <position position="229"/>
    </location>
    <ligand>
        <name>Mn(2+)</name>
        <dbReference type="ChEBI" id="CHEBI:29035"/>
        <label>1</label>
    </ligand>
</feature>
<dbReference type="GO" id="GO:0030145">
    <property type="term" value="F:manganese ion binding"/>
    <property type="evidence" value="ECO:0007669"/>
    <property type="project" value="TreeGrafter"/>
</dbReference>
<protein>
    <recommendedName>
        <fullName evidence="1">3'-phosphate/5'-hydroxy nucleic acid ligase</fullName>
        <ecNumber evidence="1">6.5.1.8</ecNumber>
    </recommendedName>
</protein>
<evidence type="ECO:0000256" key="4">
    <source>
        <dbReference type="ARBA" id="ARBA00022741"/>
    </source>
</evidence>
<dbReference type="SUPFAM" id="SSF103365">
    <property type="entry name" value="Hypothetical protein PH1602"/>
    <property type="match status" value="1"/>
</dbReference>
<evidence type="ECO:0000256" key="2">
    <source>
        <dbReference type="ARBA" id="ARBA00022598"/>
    </source>
</evidence>
<dbReference type="PANTHER" id="PTHR43749">
    <property type="entry name" value="RNA-SPLICING LIGASE RTCB"/>
    <property type="match status" value="1"/>
</dbReference>
<dbReference type="GO" id="GO:0042245">
    <property type="term" value="P:RNA repair"/>
    <property type="evidence" value="ECO:0007669"/>
    <property type="project" value="UniProtKB-KW"/>
</dbReference>
<dbReference type="EC" id="6.5.1.8" evidence="1"/>
<keyword evidence="13" id="KW-1185">Reference proteome</keyword>
<evidence type="ECO:0000256" key="7">
    <source>
        <dbReference type="ARBA" id="ARBA00023211"/>
    </source>
</evidence>
<dbReference type="Pfam" id="PF01139">
    <property type="entry name" value="RtcB"/>
    <property type="match status" value="2"/>
</dbReference>
<keyword evidence="4 10" id="KW-0547">Nucleotide-binding</keyword>
<feature type="binding site" evidence="10">
    <location>
        <begin position="340"/>
        <end position="341"/>
    </location>
    <ligand>
        <name>GMP</name>
        <dbReference type="ChEBI" id="CHEBI:58115"/>
    </ligand>
</feature>
<evidence type="ECO:0000256" key="9">
    <source>
        <dbReference type="PIRSR" id="PIRSR601233-1"/>
    </source>
</evidence>
<dbReference type="GO" id="GO:0006281">
    <property type="term" value="P:DNA repair"/>
    <property type="evidence" value="ECO:0007669"/>
    <property type="project" value="TreeGrafter"/>
</dbReference>
<dbReference type="GO" id="GO:0006396">
    <property type="term" value="P:RNA processing"/>
    <property type="evidence" value="ECO:0007669"/>
    <property type="project" value="InterPro"/>
</dbReference>
<keyword evidence="2" id="KW-0436">Ligase</keyword>
<feature type="binding site" evidence="10">
    <location>
        <begin position="372"/>
        <end position="375"/>
    </location>
    <ligand>
        <name>GMP</name>
        <dbReference type="ChEBI" id="CHEBI:58115"/>
    </ligand>
</feature>
<dbReference type="GO" id="GO:0170057">
    <property type="term" value="F:RNA ligase (GTP) activity"/>
    <property type="evidence" value="ECO:0007669"/>
    <property type="project" value="UniProtKB-EC"/>
</dbReference>
<evidence type="ECO:0000313" key="12">
    <source>
        <dbReference type="EMBL" id="RDC54806.1"/>
    </source>
</evidence>
<feature type="binding site" evidence="10">
    <location>
        <begin position="396"/>
        <end position="399"/>
    </location>
    <ligand>
        <name>GMP</name>
        <dbReference type="ChEBI" id="CHEBI:58115"/>
    </ligand>
</feature>
<comment type="catalytic activity">
    <reaction evidence="8">
        <text>a 3'-end 3'-phospho-ribonucleotide-RNA + a 5'-end dephospho-ribonucleoside-RNA + GTP = a ribonucleotidyl-ribonucleotide-RNA + GMP + diphosphate</text>
        <dbReference type="Rhea" id="RHEA:68076"/>
        <dbReference type="Rhea" id="RHEA-COMP:10463"/>
        <dbReference type="Rhea" id="RHEA-COMP:13936"/>
        <dbReference type="Rhea" id="RHEA-COMP:17355"/>
        <dbReference type="ChEBI" id="CHEBI:33019"/>
        <dbReference type="ChEBI" id="CHEBI:37565"/>
        <dbReference type="ChEBI" id="CHEBI:58115"/>
        <dbReference type="ChEBI" id="CHEBI:83062"/>
        <dbReference type="ChEBI" id="CHEBI:138284"/>
        <dbReference type="ChEBI" id="CHEBI:173118"/>
        <dbReference type="EC" id="6.5.1.8"/>
    </reaction>
</comment>
<reference evidence="12 13" key="1">
    <citation type="submission" date="2018-07" db="EMBL/GenBank/DDBJ databases">
        <title>Pedobacter sp. nov., isolated from soil.</title>
        <authorList>
            <person name="Zhou L.Y."/>
            <person name="Du Z.J."/>
        </authorList>
    </citation>
    <scope>NUCLEOTIDE SEQUENCE [LARGE SCALE GENOMIC DNA]</scope>
    <source>
        <strain evidence="12 13">JDX94</strain>
    </source>
</reference>
<proteinExistence type="predicted"/>
<dbReference type="OrthoDB" id="9802323at2"/>
<dbReference type="InterPro" id="IPR052915">
    <property type="entry name" value="RtcB-like"/>
</dbReference>
<feature type="binding site" evidence="11">
    <location>
        <position position="258"/>
    </location>
    <ligand>
        <name>Mn(2+)</name>
        <dbReference type="ChEBI" id="CHEBI:29035"/>
        <label>2</label>
    </ligand>
</feature>
<evidence type="ECO:0000313" key="13">
    <source>
        <dbReference type="Proteomes" id="UP000253961"/>
    </source>
</evidence>
<name>A0A369PVV4_9SPHI</name>
<feature type="binding site" evidence="11">
    <location>
        <position position="148"/>
    </location>
    <ligand>
        <name>Mn(2+)</name>
        <dbReference type="ChEBI" id="CHEBI:29035"/>
        <label>1</label>
    </ligand>
</feature>
<dbReference type="GO" id="GO:0005525">
    <property type="term" value="F:GTP binding"/>
    <property type="evidence" value="ECO:0007669"/>
    <property type="project" value="UniProtKB-KW"/>
</dbReference>
<evidence type="ECO:0000256" key="3">
    <source>
        <dbReference type="ARBA" id="ARBA00022723"/>
    </source>
</evidence>
<dbReference type="InterPro" id="IPR036025">
    <property type="entry name" value="RtcB-like_sf"/>
</dbReference>
<sequence length="474" mass="51470">MKNNITGKDLIEIGYSEGKILGLALDILKDHFADIEEKELLALFKKVKDYPESFLDDEVLSTLAAALINDANPKSDGTIKLKENAKAYITFGADYIEEGARNQMDIAMKLPVSVAGALMPDAHQGYGLPIGGVLATRNAIIPYGVGVDIGCRMALSIFDIPEKHYFGKDAMYKRELIAFTKFGAGQNFKGSEKADHEVLENDAFNSTPFLKSLHGKAWAQLGTSGGGNHFVEWGIIDFATRDEILNIDKGRYVALLTHSGSRGFGATIAGHYTKLAKEICKLPKEALNLAYLDLNSAEGQEYWIAMNLAGDYASACHEVIHKRLTKAIGAKVLAKVENHHNFAWKEMLNGEEVIVHRKGATPAGKGVMGIIPGSMTAPGFLVRGKGETSAINSASHGAGRQMSRTKAIQSITRSEMKAILKDHNVTLIGAGLDEAPMAYKDINKVMAAQTELVDVIAKFEPKMVRMADDGSRED</sequence>
<dbReference type="EMBL" id="QPKV01000010">
    <property type="protein sequence ID" value="RDC54806.1"/>
    <property type="molecule type" value="Genomic_DNA"/>
</dbReference>
<dbReference type="GO" id="GO:0003909">
    <property type="term" value="F:DNA ligase activity"/>
    <property type="evidence" value="ECO:0007669"/>
    <property type="project" value="TreeGrafter"/>
</dbReference>
<feature type="binding site" evidence="11">
    <location>
        <position position="340"/>
    </location>
    <ligand>
        <name>Mn(2+)</name>
        <dbReference type="ChEBI" id="CHEBI:29035"/>
        <label>2</label>
    </ligand>
</feature>
<dbReference type="InterPro" id="IPR001233">
    <property type="entry name" value="RtcB"/>
</dbReference>
<keyword evidence="7 11" id="KW-0464">Manganese</keyword>
<keyword evidence="5" id="KW-0692">RNA repair</keyword>
<evidence type="ECO:0000256" key="11">
    <source>
        <dbReference type="PIRSR" id="PIRSR601233-3"/>
    </source>
</evidence>
<dbReference type="AlphaFoldDB" id="A0A369PVV4"/>
<evidence type="ECO:0000256" key="1">
    <source>
        <dbReference type="ARBA" id="ARBA00012726"/>
    </source>
</evidence>
<feature type="binding site" evidence="10">
    <location>
        <begin position="228"/>
        <end position="232"/>
    </location>
    <ligand>
        <name>GMP</name>
        <dbReference type="ChEBI" id="CHEBI:58115"/>
    </ligand>
</feature>
<comment type="caution">
    <text evidence="12">The sequence shown here is derived from an EMBL/GenBank/DDBJ whole genome shotgun (WGS) entry which is preliminary data.</text>
</comment>
<dbReference type="RefSeq" id="WP_115404561.1">
    <property type="nucleotide sequence ID" value="NZ_QPKV01000010.1"/>
</dbReference>
<dbReference type="Proteomes" id="UP000253961">
    <property type="component" value="Unassembled WGS sequence"/>
</dbReference>
<evidence type="ECO:0000256" key="10">
    <source>
        <dbReference type="PIRSR" id="PIRSR601233-2"/>
    </source>
</evidence>
<comment type="cofactor">
    <cofactor evidence="11">
        <name>Mn(2+)</name>
        <dbReference type="ChEBI" id="CHEBI:29035"/>
    </cofactor>
    <text evidence="11">Binds 2 manganese ions per subunit.</text>
</comment>
<evidence type="ECO:0000256" key="8">
    <source>
        <dbReference type="ARBA" id="ARBA00047746"/>
    </source>
</evidence>
<gene>
    <name evidence="12" type="ORF">DU508_20115</name>
</gene>
<accession>A0A369PVV4</accession>
<organism evidence="12 13">
    <name type="scientific">Pedobacter chinensis</name>
    <dbReference type="NCBI Taxonomy" id="2282421"/>
    <lineage>
        <taxon>Bacteria</taxon>
        <taxon>Pseudomonadati</taxon>
        <taxon>Bacteroidota</taxon>
        <taxon>Sphingobacteriia</taxon>
        <taxon>Sphingobacteriales</taxon>
        <taxon>Sphingobacteriaceae</taxon>
        <taxon>Pedobacter</taxon>
    </lineage>
</organism>
<keyword evidence="3 11" id="KW-0479">Metal-binding</keyword>
<dbReference type="PANTHER" id="PTHR43749:SF2">
    <property type="entry name" value="RNA-SPLICING LIGASE RTCB"/>
    <property type="match status" value="1"/>
</dbReference>